<gene>
    <name evidence="1" type="ORF">BDV25DRAFT_147073</name>
</gene>
<sequence length="116" mass="12952">MRNAIDKEPKLRTIIDVLLTCILSDFHAAADAVDIVADGEELNIQMKTVVLGELKRRTFEKNIRCRRVARGFLVNITDSPVAEYHTIQILAIIKEPEIRTVADVLFTCILSGLFGG</sequence>
<proteinExistence type="predicted"/>
<dbReference type="AlphaFoldDB" id="A0A5N6U9N7"/>
<dbReference type="EMBL" id="ML742026">
    <property type="protein sequence ID" value="KAE8154831.1"/>
    <property type="molecule type" value="Genomic_DNA"/>
</dbReference>
<dbReference type="Proteomes" id="UP000325780">
    <property type="component" value="Unassembled WGS sequence"/>
</dbReference>
<reference evidence="1 2" key="1">
    <citation type="submission" date="2019-04" db="EMBL/GenBank/DDBJ databases">
        <title>Friends and foes A comparative genomics study of 23 Aspergillus species from section Flavi.</title>
        <authorList>
            <consortium name="DOE Joint Genome Institute"/>
            <person name="Kjaerbolling I."/>
            <person name="Vesth T."/>
            <person name="Frisvad J.C."/>
            <person name="Nybo J.L."/>
            <person name="Theobald S."/>
            <person name="Kildgaard S."/>
            <person name="Isbrandt T."/>
            <person name="Kuo A."/>
            <person name="Sato A."/>
            <person name="Lyhne E.K."/>
            <person name="Kogle M.E."/>
            <person name="Wiebenga A."/>
            <person name="Kun R.S."/>
            <person name="Lubbers R.J."/>
            <person name="Makela M.R."/>
            <person name="Barry K."/>
            <person name="Chovatia M."/>
            <person name="Clum A."/>
            <person name="Daum C."/>
            <person name="Haridas S."/>
            <person name="He G."/>
            <person name="LaButti K."/>
            <person name="Lipzen A."/>
            <person name="Mondo S."/>
            <person name="Riley R."/>
            <person name="Salamov A."/>
            <person name="Simmons B.A."/>
            <person name="Magnuson J.K."/>
            <person name="Henrissat B."/>
            <person name="Mortensen U.H."/>
            <person name="Larsen T.O."/>
            <person name="Devries R.P."/>
            <person name="Grigoriev I.V."/>
            <person name="Machida M."/>
            <person name="Baker S.E."/>
            <person name="Andersen M.R."/>
        </authorList>
    </citation>
    <scope>NUCLEOTIDE SEQUENCE [LARGE SCALE GENOMIC DNA]</scope>
    <source>
        <strain evidence="1 2">IBT 18842</strain>
    </source>
</reference>
<name>A0A5N6U9N7_ASPAV</name>
<evidence type="ECO:0000313" key="2">
    <source>
        <dbReference type="Proteomes" id="UP000325780"/>
    </source>
</evidence>
<keyword evidence="2" id="KW-1185">Reference proteome</keyword>
<evidence type="ECO:0000313" key="1">
    <source>
        <dbReference type="EMBL" id="KAE8154831.1"/>
    </source>
</evidence>
<accession>A0A5N6U9N7</accession>
<organism evidence="1 2">
    <name type="scientific">Aspergillus avenaceus</name>
    <dbReference type="NCBI Taxonomy" id="36643"/>
    <lineage>
        <taxon>Eukaryota</taxon>
        <taxon>Fungi</taxon>
        <taxon>Dikarya</taxon>
        <taxon>Ascomycota</taxon>
        <taxon>Pezizomycotina</taxon>
        <taxon>Eurotiomycetes</taxon>
        <taxon>Eurotiomycetidae</taxon>
        <taxon>Eurotiales</taxon>
        <taxon>Aspergillaceae</taxon>
        <taxon>Aspergillus</taxon>
        <taxon>Aspergillus subgen. Circumdati</taxon>
    </lineage>
</organism>
<protein>
    <submittedName>
        <fullName evidence="1">Uncharacterized protein</fullName>
    </submittedName>
</protein>